<evidence type="ECO:0000313" key="4">
    <source>
        <dbReference type="Proteomes" id="UP000184032"/>
    </source>
</evidence>
<gene>
    <name evidence="3" type="ORF">SAMN02745245_01440</name>
</gene>
<dbReference type="PANTHER" id="PTHR21248">
    <property type="entry name" value="CARDIOLIPIN SYNTHASE"/>
    <property type="match status" value="1"/>
</dbReference>
<organism evidence="3 4">
    <name type="scientific">Anaerosphaera aminiphila DSM 21120</name>
    <dbReference type="NCBI Taxonomy" id="1120995"/>
    <lineage>
        <taxon>Bacteria</taxon>
        <taxon>Bacillati</taxon>
        <taxon>Bacillota</taxon>
        <taxon>Tissierellia</taxon>
        <taxon>Tissierellales</taxon>
        <taxon>Peptoniphilaceae</taxon>
        <taxon>Anaerosphaera</taxon>
    </lineage>
</organism>
<name>A0A1M5TD56_9FIRM</name>
<keyword evidence="1" id="KW-0472">Membrane</keyword>
<keyword evidence="1" id="KW-0812">Transmembrane</keyword>
<dbReference type="PANTHER" id="PTHR21248:SF12">
    <property type="entry name" value="CARDIOLIPIN SYNTHASE C"/>
    <property type="match status" value="1"/>
</dbReference>
<feature type="transmembrane region" description="Helical" evidence="1">
    <location>
        <begin position="6"/>
        <end position="31"/>
    </location>
</feature>
<dbReference type="Gene3D" id="3.30.870.10">
    <property type="entry name" value="Endonuclease Chain A"/>
    <property type="match status" value="2"/>
</dbReference>
<dbReference type="OrthoDB" id="9814092at2"/>
<evidence type="ECO:0000313" key="3">
    <source>
        <dbReference type="EMBL" id="SHH48540.1"/>
    </source>
</evidence>
<dbReference type="EMBL" id="FQXI01000010">
    <property type="protein sequence ID" value="SHH48540.1"/>
    <property type="molecule type" value="Genomic_DNA"/>
</dbReference>
<dbReference type="Pfam" id="PF13091">
    <property type="entry name" value="PLDc_2"/>
    <property type="match status" value="2"/>
</dbReference>
<keyword evidence="4" id="KW-1185">Reference proteome</keyword>
<sequence>MKFLKFIKFIFILLIVFIIFILVGSTIPCVLTKNMTQSSKDKLDKIDYYSDTEGPDRACVIETPTDALNIRIDIIKSAKSNLDITYYKITDSESSRAFLSEVVEAADRGVNIRLLLDGKISFMNGTESNNIIKSLNSHPNISCKLYNKIKPLHPWNLHMLLHDKFIIADGRMLLLGGRNIDERHFGPAEFKKPITNDRDVFIYKSKDNTSTSSVIEQVTDYMDSLWNYEHTTAIKNDNFKDAKTYFKSFLDSKAEFQKTNPKFYEKTIEDYKNSTVPTSKITLLHNPIENEKKEPWVGYSLRNLTLGAKNSVVVQTPYSTGNKDLLSAMKSVAEKSNLTIITNSAASTPNFPAFSNYLGQRQKFIDTGAKIYEYQNRDSIHGKSLIIDNKLSAVGSFNLDDRSMYLDTETMLMIDSPEFSAQLLGVMQNLMNQSLEVGPDNEYIKSQSVEPMEVSTSKKFALKLIYYIARPFQSLL</sequence>
<accession>A0A1M5TD56</accession>
<keyword evidence="1" id="KW-1133">Transmembrane helix</keyword>
<dbReference type="SMART" id="SM00155">
    <property type="entry name" value="PLDc"/>
    <property type="match status" value="2"/>
</dbReference>
<dbReference type="STRING" id="1120995.SAMN02745245_01440"/>
<dbReference type="Proteomes" id="UP000184032">
    <property type="component" value="Unassembled WGS sequence"/>
</dbReference>
<dbReference type="InterPro" id="IPR001736">
    <property type="entry name" value="PLipase_D/transphosphatidylase"/>
</dbReference>
<dbReference type="GO" id="GO:0030572">
    <property type="term" value="F:phosphatidyltransferase activity"/>
    <property type="evidence" value="ECO:0007669"/>
    <property type="project" value="UniProtKB-ARBA"/>
</dbReference>
<feature type="domain" description="PLD phosphodiesterase" evidence="2">
    <location>
        <begin position="376"/>
        <end position="403"/>
    </location>
</feature>
<feature type="domain" description="PLD phosphodiesterase" evidence="2">
    <location>
        <begin position="157"/>
        <end position="184"/>
    </location>
</feature>
<reference evidence="3 4" key="1">
    <citation type="submission" date="2016-11" db="EMBL/GenBank/DDBJ databases">
        <authorList>
            <person name="Jaros S."/>
            <person name="Januszkiewicz K."/>
            <person name="Wedrychowicz H."/>
        </authorList>
    </citation>
    <scope>NUCLEOTIDE SEQUENCE [LARGE SCALE GENOMIC DNA]</scope>
    <source>
        <strain evidence="3 4">DSM 21120</strain>
    </source>
</reference>
<dbReference type="InterPro" id="IPR025202">
    <property type="entry name" value="PLD-like_dom"/>
</dbReference>
<dbReference type="PROSITE" id="PS50035">
    <property type="entry name" value="PLD"/>
    <property type="match status" value="2"/>
</dbReference>
<dbReference type="SUPFAM" id="SSF56024">
    <property type="entry name" value="Phospholipase D/nuclease"/>
    <property type="match status" value="2"/>
</dbReference>
<dbReference type="RefSeq" id="WP_073185031.1">
    <property type="nucleotide sequence ID" value="NZ_FQXI01000010.1"/>
</dbReference>
<evidence type="ECO:0000259" key="2">
    <source>
        <dbReference type="PROSITE" id="PS50035"/>
    </source>
</evidence>
<protein>
    <submittedName>
        <fullName evidence="3">Phosphatidylserine/phosphatidylglycerophosphate/cardiolipin synthase</fullName>
    </submittedName>
</protein>
<dbReference type="CDD" id="cd09113">
    <property type="entry name" value="PLDc_ymdC_like_2"/>
    <property type="match status" value="1"/>
</dbReference>
<proteinExistence type="predicted"/>
<dbReference type="AlphaFoldDB" id="A0A1M5TD56"/>
<evidence type="ECO:0000256" key="1">
    <source>
        <dbReference type="SAM" id="Phobius"/>
    </source>
</evidence>
<dbReference type="GO" id="GO:0032049">
    <property type="term" value="P:cardiolipin biosynthetic process"/>
    <property type="evidence" value="ECO:0007669"/>
    <property type="project" value="UniProtKB-ARBA"/>
</dbReference>